<evidence type="ECO:0000313" key="3">
    <source>
        <dbReference type="Proteomes" id="UP000008792"/>
    </source>
</evidence>
<proteinExistence type="predicted"/>
<feature type="region of interest" description="Disordered" evidence="1">
    <location>
        <begin position="1"/>
        <end position="47"/>
    </location>
</feature>
<evidence type="ECO:0000313" key="2">
    <source>
        <dbReference type="EMBL" id="KRF82734.1"/>
    </source>
</evidence>
<dbReference type="AlphaFoldDB" id="A0A0Q9WPN4"/>
<dbReference type="Proteomes" id="UP000008792">
    <property type="component" value="Unassembled WGS sequence"/>
</dbReference>
<gene>
    <name evidence="2" type="primary">Dvir\GJ26763</name>
    <name evidence="2" type="ORF">Dvir_GJ26763</name>
</gene>
<organism evidence="2 3">
    <name type="scientific">Drosophila virilis</name>
    <name type="common">Fruit fly</name>
    <dbReference type="NCBI Taxonomy" id="7244"/>
    <lineage>
        <taxon>Eukaryota</taxon>
        <taxon>Metazoa</taxon>
        <taxon>Ecdysozoa</taxon>
        <taxon>Arthropoda</taxon>
        <taxon>Hexapoda</taxon>
        <taxon>Insecta</taxon>
        <taxon>Pterygota</taxon>
        <taxon>Neoptera</taxon>
        <taxon>Endopterygota</taxon>
        <taxon>Diptera</taxon>
        <taxon>Brachycera</taxon>
        <taxon>Muscomorpha</taxon>
        <taxon>Ephydroidea</taxon>
        <taxon>Drosophilidae</taxon>
        <taxon>Drosophila</taxon>
    </lineage>
</organism>
<accession>A0A0Q9WPN4</accession>
<keyword evidence="3" id="KW-1185">Reference proteome</keyword>
<feature type="compositionally biased region" description="Basic residues" evidence="1">
    <location>
        <begin position="38"/>
        <end position="47"/>
    </location>
</feature>
<feature type="region of interest" description="Disordered" evidence="1">
    <location>
        <begin position="72"/>
        <end position="138"/>
    </location>
</feature>
<reference evidence="2 3" key="1">
    <citation type="journal article" date="2007" name="Nature">
        <title>Evolution of genes and genomes on the Drosophila phylogeny.</title>
        <authorList>
            <consortium name="Drosophila 12 Genomes Consortium"/>
            <person name="Clark A.G."/>
            <person name="Eisen M.B."/>
            <person name="Smith D.R."/>
            <person name="Bergman C.M."/>
            <person name="Oliver B."/>
            <person name="Markow T.A."/>
            <person name="Kaufman T.C."/>
            <person name="Kellis M."/>
            <person name="Gelbart W."/>
            <person name="Iyer V.N."/>
            <person name="Pollard D.A."/>
            <person name="Sackton T.B."/>
            <person name="Larracuente A.M."/>
            <person name="Singh N.D."/>
            <person name="Abad J.P."/>
            <person name="Abt D.N."/>
            <person name="Adryan B."/>
            <person name="Aguade M."/>
            <person name="Akashi H."/>
            <person name="Anderson W.W."/>
            <person name="Aquadro C.F."/>
            <person name="Ardell D.H."/>
            <person name="Arguello R."/>
            <person name="Artieri C.G."/>
            <person name="Barbash D.A."/>
            <person name="Barker D."/>
            <person name="Barsanti P."/>
            <person name="Batterham P."/>
            <person name="Batzoglou S."/>
            <person name="Begun D."/>
            <person name="Bhutkar A."/>
            <person name="Blanco E."/>
            <person name="Bosak S.A."/>
            <person name="Bradley R.K."/>
            <person name="Brand A.D."/>
            <person name="Brent M.R."/>
            <person name="Brooks A.N."/>
            <person name="Brown R.H."/>
            <person name="Butlin R.K."/>
            <person name="Caggese C."/>
            <person name="Calvi B.R."/>
            <person name="Bernardo de Carvalho A."/>
            <person name="Caspi A."/>
            <person name="Castrezana S."/>
            <person name="Celniker S.E."/>
            <person name="Chang J.L."/>
            <person name="Chapple C."/>
            <person name="Chatterji S."/>
            <person name="Chinwalla A."/>
            <person name="Civetta A."/>
            <person name="Clifton S.W."/>
            <person name="Comeron J.M."/>
            <person name="Costello J.C."/>
            <person name="Coyne J.A."/>
            <person name="Daub J."/>
            <person name="David R.G."/>
            <person name="Delcher A.L."/>
            <person name="Delehaunty K."/>
            <person name="Do C.B."/>
            <person name="Ebling H."/>
            <person name="Edwards K."/>
            <person name="Eickbush T."/>
            <person name="Evans J.D."/>
            <person name="Filipski A."/>
            <person name="Findeiss S."/>
            <person name="Freyhult E."/>
            <person name="Fulton L."/>
            <person name="Fulton R."/>
            <person name="Garcia A.C."/>
            <person name="Gardiner A."/>
            <person name="Garfield D.A."/>
            <person name="Garvin B.E."/>
            <person name="Gibson G."/>
            <person name="Gilbert D."/>
            <person name="Gnerre S."/>
            <person name="Godfrey J."/>
            <person name="Good R."/>
            <person name="Gotea V."/>
            <person name="Gravely B."/>
            <person name="Greenberg A.J."/>
            <person name="Griffiths-Jones S."/>
            <person name="Gross S."/>
            <person name="Guigo R."/>
            <person name="Gustafson E.A."/>
            <person name="Haerty W."/>
            <person name="Hahn M.W."/>
            <person name="Halligan D.L."/>
            <person name="Halpern A.L."/>
            <person name="Halter G.M."/>
            <person name="Han M.V."/>
            <person name="Heger A."/>
            <person name="Hillier L."/>
            <person name="Hinrichs A.S."/>
            <person name="Holmes I."/>
            <person name="Hoskins R.A."/>
            <person name="Hubisz M.J."/>
            <person name="Hultmark D."/>
            <person name="Huntley M.A."/>
            <person name="Jaffe D.B."/>
            <person name="Jagadeeshan S."/>
            <person name="Jeck W.R."/>
            <person name="Johnson J."/>
            <person name="Jones C.D."/>
            <person name="Jordan W.C."/>
            <person name="Karpen G.H."/>
            <person name="Kataoka E."/>
            <person name="Keightley P.D."/>
            <person name="Kheradpour P."/>
            <person name="Kirkness E.F."/>
            <person name="Koerich L.B."/>
            <person name="Kristiansen K."/>
            <person name="Kudrna D."/>
            <person name="Kulathinal R.J."/>
            <person name="Kumar S."/>
            <person name="Kwok R."/>
            <person name="Lander E."/>
            <person name="Langley C.H."/>
            <person name="Lapoint R."/>
            <person name="Lazzaro B.P."/>
            <person name="Lee S.J."/>
            <person name="Levesque L."/>
            <person name="Li R."/>
            <person name="Lin C.F."/>
            <person name="Lin M.F."/>
            <person name="Lindblad-Toh K."/>
            <person name="Llopart A."/>
            <person name="Long M."/>
            <person name="Low L."/>
            <person name="Lozovsky E."/>
            <person name="Lu J."/>
            <person name="Luo M."/>
            <person name="Machado C.A."/>
            <person name="Makalowski W."/>
            <person name="Marzo M."/>
            <person name="Matsuda M."/>
            <person name="Matzkin L."/>
            <person name="McAllister B."/>
            <person name="McBride C.S."/>
            <person name="McKernan B."/>
            <person name="McKernan K."/>
            <person name="Mendez-Lago M."/>
            <person name="Minx P."/>
            <person name="Mollenhauer M.U."/>
            <person name="Montooth K."/>
            <person name="Mount S.M."/>
            <person name="Mu X."/>
            <person name="Myers E."/>
            <person name="Negre B."/>
            <person name="Newfeld S."/>
            <person name="Nielsen R."/>
            <person name="Noor M.A."/>
            <person name="O'Grady P."/>
            <person name="Pachter L."/>
            <person name="Papaceit M."/>
            <person name="Parisi M.J."/>
            <person name="Parisi M."/>
            <person name="Parts L."/>
            <person name="Pedersen J.S."/>
            <person name="Pesole G."/>
            <person name="Phillippy A.M."/>
            <person name="Ponting C.P."/>
            <person name="Pop M."/>
            <person name="Porcelli D."/>
            <person name="Powell J.R."/>
            <person name="Prohaska S."/>
            <person name="Pruitt K."/>
            <person name="Puig M."/>
            <person name="Quesneville H."/>
            <person name="Ram K.R."/>
            <person name="Rand D."/>
            <person name="Rasmussen M.D."/>
            <person name="Reed L.K."/>
            <person name="Reenan R."/>
            <person name="Reily A."/>
            <person name="Remington K.A."/>
            <person name="Rieger T.T."/>
            <person name="Ritchie M.G."/>
            <person name="Robin C."/>
            <person name="Rogers Y.H."/>
            <person name="Rohde C."/>
            <person name="Rozas J."/>
            <person name="Rubenfield M.J."/>
            <person name="Ruiz A."/>
            <person name="Russo S."/>
            <person name="Salzberg S.L."/>
            <person name="Sanchez-Gracia A."/>
            <person name="Saranga D.J."/>
            <person name="Sato H."/>
            <person name="Schaeffer S.W."/>
            <person name="Schatz M.C."/>
            <person name="Schlenke T."/>
            <person name="Schwartz R."/>
            <person name="Segarra C."/>
            <person name="Singh R.S."/>
            <person name="Sirot L."/>
            <person name="Sirota M."/>
            <person name="Sisneros N.B."/>
            <person name="Smith C.D."/>
            <person name="Smith T.F."/>
            <person name="Spieth J."/>
            <person name="Stage D.E."/>
            <person name="Stark A."/>
            <person name="Stephan W."/>
            <person name="Strausberg R.L."/>
            <person name="Strempel S."/>
            <person name="Sturgill D."/>
            <person name="Sutton G."/>
            <person name="Sutton G.G."/>
            <person name="Tao W."/>
            <person name="Teichmann S."/>
            <person name="Tobari Y.N."/>
            <person name="Tomimura Y."/>
            <person name="Tsolas J.M."/>
            <person name="Valente V.L."/>
            <person name="Venter E."/>
            <person name="Venter J.C."/>
            <person name="Vicario S."/>
            <person name="Vieira F.G."/>
            <person name="Vilella A.J."/>
            <person name="Villasante A."/>
            <person name="Walenz B."/>
            <person name="Wang J."/>
            <person name="Wasserman M."/>
            <person name="Watts T."/>
            <person name="Wilson D."/>
            <person name="Wilson R.K."/>
            <person name="Wing R.A."/>
            <person name="Wolfner M.F."/>
            <person name="Wong A."/>
            <person name="Wong G.K."/>
            <person name="Wu C.I."/>
            <person name="Wu G."/>
            <person name="Yamamoto D."/>
            <person name="Yang H.P."/>
            <person name="Yang S.P."/>
            <person name="Yorke J.A."/>
            <person name="Yoshida K."/>
            <person name="Zdobnov E."/>
            <person name="Zhang P."/>
            <person name="Zhang Y."/>
            <person name="Zimin A.V."/>
            <person name="Baldwin J."/>
            <person name="Abdouelleil A."/>
            <person name="Abdulkadir J."/>
            <person name="Abebe A."/>
            <person name="Abera B."/>
            <person name="Abreu J."/>
            <person name="Acer S.C."/>
            <person name="Aftuck L."/>
            <person name="Alexander A."/>
            <person name="An P."/>
            <person name="Anderson E."/>
            <person name="Anderson S."/>
            <person name="Arachi H."/>
            <person name="Azer M."/>
            <person name="Bachantsang P."/>
            <person name="Barry A."/>
            <person name="Bayul T."/>
            <person name="Berlin A."/>
            <person name="Bessette D."/>
            <person name="Bloom T."/>
            <person name="Blye J."/>
            <person name="Boguslavskiy L."/>
            <person name="Bonnet C."/>
            <person name="Boukhgalter B."/>
            <person name="Bourzgui I."/>
            <person name="Brown A."/>
            <person name="Cahill P."/>
            <person name="Channer S."/>
            <person name="Cheshatsang Y."/>
            <person name="Chuda L."/>
            <person name="Citroen M."/>
            <person name="Collymore A."/>
            <person name="Cooke P."/>
            <person name="Costello M."/>
            <person name="D'Aco K."/>
            <person name="Daza R."/>
            <person name="De Haan G."/>
            <person name="DeGray S."/>
            <person name="DeMaso C."/>
            <person name="Dhargay N."/>
            <person name="Dooley K."/>
            <person name="Dooley E."/>
            <person name="Doricent M."/>
            <person name="Dorje P."/>
            <person name="Dorjee K."/>
            <person name="Dupes A."/>
            <person name="Elong R."/>
            <person name="Falk J."/>
            <person name="Farina A."/>
            <person name="Faro S."/>
            <person name="Ferguson D."/>
            <person name="Fisher S."/>
            <person name="Foley C.D."/>
            <person name="Franke A."/>
            <person name="Friedrich D."/>
            <person name="Gadbois L."/>
            <person name="Gearin G."/>
            <person name="Gearin C.R."/>
            <person name="Giannoukos G."/>
            <person name="Goode T."/>
            <person name="Graham J."/>
            <person name="Grandbois E."/>
            <person name="Grewal S."/>
            <person name="Gyaltsen K."/>
            <person name="Hafez N."/>
            <person name="Hagos B."/>
            <person name="Hall J."/>
            <person name="Henson C."/>
            <person name="Hollinger A."/>
            <person name="Honan T."/>
            <person name="Huard M.D."/>
            <person name="Hughes L."/>
            <person name="Hurhula B."/>
            <person name="Husby M.E."/>
            <person name="Kamat A."/>
            <person name="Kanga B."/>
            <person name="Kashin S."/>
            <person name="Khazanovich D."/>
            <person name="Kisner P."/>
            <person name="Lance K."/>
            <person name="Lara M."/>
            <person name="Lee W."/>
            <person name="Lennon N."/>
            <person name="Letendre F."/>
            <person name="LeVine R."/>
            <person name="Lipovsky A."/>
            <person name="Liu X."/>
            <person name="Liu J."/>
            <person name="Liu S."/>
            <person name="Lokyitsang T."/>
            <person name="Lokyitsang Y."/>
            <person name="Lubonja R."/>
            <person name="Lui A."/>
            <person name="MacDonald P."/>
            <person name="Magnisalis V."/>
            <person name="Maru K."/>
            <person name="Matthews C."/>
            <person name="McCusker W."/>
            <person name="McDonough S."/>
            <person name="Mehta T."/>
            <person name="Meldrim J."/>
            <person name="Meneus L."/>
            <person name="Mihai O."/>
            <person name="Mihalev A."/>
            <person name="Mihova T."/>
            <person name="Mittelman R."/>
            <person name="Mlenga V."/>
            <person name="Montmayeur A."/>
            <person name="Mulrain L."/>
            <person name="Navidi A."/>
            <person name="Naylor J."/>
            <person name="Negash T."/>
            <person name="Nguyen T."/>
            <person name="Nguyen N."/>
            <person name="Nicol R."/>
            <person name="Norbu C."/>
            <person name="Norbu N."/>
            <person name="Novod N."/>
            <person name="O'Neill B."/>
            <person name="Osman S."/>
            <person name="Markiewicz E."/>
            <person name="Oyono O.L."/>
            <person name="Patti C."/>
            <person name="Phunkhang P."/>
            <person name="Pierre F."/>
            <person name="Priest M."/>
            <person name="Raghuraman S."/>
            <person name="Rege F."/>
            <person name="Reyes R."/>
            <person name="Rise C."/>
            <person name="Rogov P."/>
            <person name="Ross K."/>
            <person name="Ryan E."/>
            <person name="Settipalli S."/>
            <person name="Shea T."/>
            <person name="Sherpa N."/>
            <person name="Shi L."/>
            <person name="Shih D."/>
            <person name="Sparrow T."/>
            <person name="Spaulding J."/>
            <person name="Stalker J."/>
            <person name="Stange-Thomann N."/>
            <person name="Stavropoulos S."/>
            <person name="Stone C."/>
            <person name="Strader C."/>
            <person name="Tesfaye S."/>
            <person name="Thomson T."/>
            <person name="Thoulutsang Y."/>
            <person name="Thoulutsang D."/>
            <person name="Topham K."/>
            <person name="Topping I."/>
            <person name="Tsamla T."/>
            <person name="Vassiliev H."/>
            <person name="Vo A."/>
            <person name="Wangchuk T."/>
            <person name="Wangdi T."/>
            <person name="Weiand M."/>
            <person name="Wilkinson J."/>
            <person name="Wilson A."/>
            <person name="Yadav S."/>
            <person name="Young G."/>
            <person name="Yu Q."/>
            <person name="Zembek L."/>
            <person name="Zhong D."/>
            <person name="Zimmer A."/>
            <person name="Zwirko Z."/>
            <person name="Jaffe D.B."/>
            <person name="Alvarez P."/>
            <person name="Brockman W."/>
            <person name="Butler J."/>
            <person name="Chin C."/>
            <person name="Gnerre S."/>
            <person name="Grabherr M."/>
            <person name="Kleber M."/>
            <person name="Mauceli E."/>
            <person name="MacCallum I."/>
        </authorList>
    </citation>
    <scope>NUCLEOTIDE SEQUENCE [LARGE SCALE GENOMIC DNA]</scope>
    <source>
        <strain evidence="3">Tucson 15010-1051.87</strain>
    </source>
</reference>
<dbReference type="OrthoDB" id="7860203at2759"/>
<dbReference type="KEGG" id="dvi:26531533"/>
<name>A0A0Q9WPN4_DROVI</name>
<dbReference type="STRING" id="7244.A0A0Q9WPN4"/>
<feature type="compositionally biased region" description="Polar residues" evidence="1">
    <location>
        <begin position="1"/>
        <end position="37"/>
    </location>
</feature>
<evidence type="ECO:0000256" key="1">
    <source>
        <dbReference type="SAM" id="MobiDB-lite"/>
    </source>
</evidence>
<dbReference type="EMBL" id="CH940650">
    <property type="protein sequence ID" value="KRF82734.1"/>
    <property type="molecule type" value="Genomic_DNA"/>
</dbReference>
<protein>
    <submittedName>
        <fullName evidence="2">Uncharacterized protein, isoform A</fullName>
    </submittedName>
</protein>
<sequence length="303" mass="32234">MLNLSGSLKPSGRNGATTSTSTAVRMEGSTCSMSSTAQRRRKKHSRIARVSAGALAPAINLPLPVRPGSTLTAKADGGFRKGDKGIASSSGVKSARIPPSSNLAESQDKKTSLLRKSAGATETSNAKGGRAEASGSRKVKFSANVHTFPSNTSNKKARIGELQLKKRIKKLKRNHPRSALGDKSVANKIDLSITQQPNTVLSRDVQHYGTIIDVEPVASARGRKSTSEAPKAPVAGTFRKPKQLLNKKVKKARIKAGASNRQPIVVNSRPAPRLAYSVQPNVKRDTFLPISRGKTKPVPGRVL</sequence>
<dbReference type="InParanoid" id="A0A0Q9WPN4"/>